<dbReference type="InterPro" id="IPR017853">
    <property type="entry name" value="GH"/>
</dbReference>
<feature type="domain" description="Beta-mannosidase Ig-fold" evidence="14">
    <location>
        <begin position="741"/>
        <end position="823"/>
    </location>
</feature>
<evidence type="ECO:0000256" key="12">
    <source>
        <dbReference type="ARBA" id="ARBA00041614"/>
    </source>
</evidence>
<dbReference type="Gene3D" id="2.60.120.260">
    <property type="entry name" value="Galactose-binding domain-like"/>
    <property type="match status" value="1"/>
</dbReference>
<dbReference type="InterPro" id="IPR008979">
    <property type="entry name" value="Galactose-bd-like_sf"/>
</dbReference>
<feature type="domain" description="Mannosidase Ig/CBM-like" evidence="15">
    <location>
        <begin position="647"/>
        <end position="737"/>
    </location>
</feature>
<evidence type="ECO:0000259" key="15">
    <source>
        <dbReference type="Pfam" id="PF17786"/>
    </source>
</evidence>
<dbReference type="InterPro" id="IPR050887">
    <property type="entry name" value="Beta-mannosidase_GH2"/>
</dbReference>
<reference evidence="17 18" key="1">
    <citation type="submission" date="2024-09" db="EMBL/GenBank/DDBJ databases">
        <authorList>
            <person name="Sun Q."/>
            <person name="Mori K."/>
        </authorList>
    </citation>
    <scope>NUCLEOTIDE SEQUENCE [LARGE SCALE GENOMIC DNA]</scope>
    <source>
        <strain evidence="17 18">CCM 7759</strain>
    </source>
</reference>
<dbReference type="Pfam" id="PF22666">
    <property type="entry name" value="Glyco_hydro_2_N2"/>
    <property type="match status" value="1"/>
</dbReference>
<dbReference type="PANTHER" id="PTHR43730:SF1">
    <property type="entry name" value="BETA-MANNOSIDASE"/>
    <property type="match status" value="1"/>
</dbReference>
<protein>
    <recommendedName>
        <fullName evidence="11">Beta-mannosidase B</fullName>
        <ecNumber evidence="5">3.2.1.25</ecNumber>
    </recommendedName>
    <alternativeName>
        <fullName evidence="12">Mannanase B</fullName>
    </alternativeName>
</protein>
<organism evidence="17 18">
    <name type="scientific">Paenibacillus chartarius</name>
    <dbReference type="NCBI Taxonomy" id="747481"/>
    <lineage>
        <taxon>Bacteria</taxon>
        <taxon>Bacillati</taxon>
        <taxon>Bacillota</taxon>
        <taxon>Bacilli</taxon>
        <taxon>Bacillales</taxon>
        <taxon>Paenibacillaceae</taxon>
        <taxon>Paenibacillus</taxon>
    </lineage>
</organism>
<evidence type="ECO:0000256" key="5">
    <source>
        <dbReference type="ARBA" id="ARBA00012754"/>
    </source>
</evidence>
<evidence type="ECO:0000313" key="18">
    <source>
        <dbReference type="Proteomes" id="UP001589776"/>
    </source>
</evidence>
<evidence type="ECO:0000256" key="6">
    <source>
        <dbReference type="ARBA" id="ARBA00022525"/>
    </source>
</evidence>
<dbReference type="Pfam" id="PF17786">
    <property type="entry name" value="Mannosidase_ig"/>
    <property type="match status" value="1"/>
</dbReference>
<dbReference type="InterPro" id="IPR036156">
    <property type="entry name" value="Beta-gal/glucu_dom_sf"/>
</dbReference>
<evidence type="ECO:0000256" key="2">
    <source>
        <dbReference type="ARBA" id="ARBA00004613"/>
    </source>
</evidence>
<proteinExistence type="inferred from homology"/>
<dbReference type="RefSeq" id="WP_377468164.1">
    <property type="nucleotide sequence ID" value="NZ_JBHLWN010000014.1"/>
</dbReference>
<evidence type="ECO:0000256" key="4">
    <source>
        <dbReference type="ARBA" id="ARBA00011738"/>
    </source>
</evidence>
<keyword evidence="7 17" id="KW-0378">Hydrolase</keyword>
<feature type="domain" description="Glycoside hydrolase family 2 immunoglobulin-like beta-sandwich" evidence="13">
    <location>
        <begin position="188"/>
        <end position="295"/>
    </location>
</feature>
<comment type="similarity">
    <text evidence="10">Belongs to the glycosyl hydrolase 2 family. Beta-mannosidase B subfamily.</text>
</comment>
<dbReference type="InterPro" id="IPR041447">
    <property type="entry name" value="Mannosidase_ig"/>
</dbReference>
<comment type="subunit">
    <text evidence="4">Homodimer.</text>
</comment>
<dbReference type="SUPFAM" id="SSF49785">
    <property type="entry name" value="Galactose-binding domain-like"/>
    <property type="match status" value="1"/>
</dbReference>
<dbReference type="Pfam" id="PF17753">
    <property type="entry name" value="Ig_mannosidase"/>
    <property type="match status" value="1"/>
</dbReference>
<comment type="catalytic activity">
    <reaction evidence="1">
        <text>Hydrolysis of terminal, non-reducing beta-D-mannose residues in beta-D-mannosides.</text>
        <dbReference type="EC" id="3.2.1.25"/>
    </reaction>
</comment>
<evidence type="ECO:0000256" key="10">
    <source>
        <dbReference type="ARBA" id="ARBA00038429"/>
    </source>
</evidence>
<evidence type="ECO:0000256" key="1">
    <source>
        <dbReference type="ARBA" id="ARBA00000829"/>
    </source>
</evidence>
<dbReference type="InterPro" id="IPR054593">
    <property type="entry name" value="Beta-mannosidase-like_N2"/>
</dbReference>
<gene>
    <name evidence="17" type="ORF">ACFFK0_02055</name>
</gene>
<keyword evidence="8" id="KW-0325">Glycoprotein</keyword>
<dbReference type="Gene3D" id="2.60.40.10">
    <property type="entry name" value="Immunoglobulins"/>
    <property type="match status" value="2"/>
</dbReference>
<evidence type="ECO:0000259" key="13">
    <source>
        <dbReference type="Pfam" id="PF00703"/>
    </source>
</evidence>
<dbReference type="SUPFAM" id="SSF49303">
    <property type="entry name" value="beta-Galactosidase/glucuronidase domain"/>
    <property type="match status" value="2"/>
</dbReference>
<dbReference type="Pfam" id="PF00703">
    <property type="entry name" value="Glyco_hydro_2"/>
    <property type="match status" value="1"/>
</dbReference>
<sequence>MQTQSLNGVWQFKETQATEWLPATVPGSAVGELYKQGLIEDPYWRCNEDVTTELGKRDFEFRRTFETDETLLARDRVLLVCEGLDTLADVTLNGVKLASTDNMHRTYEWDVKHLLRKEGNELHIVFRAPVTFITEQQAKRTLWNTKETVDGFPHLRKAHYMFGWDWGPVVPDAGIWKPISLVGIDTARLRDVYVTQRHGDGTVSLDVKLELDRTQGGDVQAEVTVTAPDGTKLNADVVSFSGAETAGRAALVVTEPRLWWPNGYGAQPLYTVEARLVKVGSGEQLDATTFRIGLRTLTVRREPDQWGESFEFVVNGVPIFAMGANYIPEDNILSRLSRERTERVIRDCVEANFNSIRVWGGAFYPFDWFYDLCDEYGLIVWQDFMFGCAVYEMTPSFAETVRREFEDNVRRIRHHASLGLWCGNNEMEWAWVDWNMTKEPKLRTDYLKLFEMLIPEVLAELDPNTFYWPASPSSGGSFDNPNDENRGDVHYWQVWHGQSKFTDYRQFYFRFCSEFGFQSFPELKTVESFTLPEDRNIFSYVMEKHQKSPSGNSKILAHIADNFLYPKDLDSLLYTSQLLQAEAIKYGVEHWRRHRGRCMGAIYWQLNDCWPVASWASIDYFGRWKALHYAAKRFFAPLLVSACEDGTKVSLHVTNDSLNRIGGKVVWKLRDPLSTVLEEGEADAQVGALQAVQAAELDFGDVLNTGEKRRNAYLEYALVVDDEPVSGGTVLFVKPKHFAFAAPSITAEIAEEEDSYKVTLVSGAFAKYVELGLTEADGHFSDNFFDLSAGEPKTVIVAKSRLSAPLTAAELSGRLRVRSLIDTYLQ</sequence>
<keyword evidence="6" id="KW-0964">Secreted</keyword>
<comment type="pathway">
    <text evidence="3">Glycan metabolism; N-glycan degradation.</text>
</comment>
<comment type="subcellular location">
    <subcellularLocation>
        <location evidence="2">Secreted</location>
    </subcellularLocation>
</comment>
<dbReference type="EC" id="3.2.1.25" evidence="5"/>
<feature type="domain" description="Beta-mannosidase-like galactose-binding" evidence="16">
    <location>
        <begin position="10"/>
        <end position="177"/>
    </location>
</feature>
<comment type="caution">
    <text evidence="17">The sequence shown here is derived from an EMBL/GenBank/DDBJ whole genome shotgun (WGS) entry which is preliminary data.</text>
</comment>
<evidence type="ECO:0000256" key="8">
    <source>
        <dbReference type="ARBA" id="ARBA00023180"/>
    </source>
</evidence>
<dbReference type="EMBL" id="JBHLWN010000014">
    <property type="protein sequence ID" value="MFC0211242.1"/>
    <property type="molecule type" value="Genomic_DNA"/>
</dbReference>
<evidence type="ECO:0000259" key="16">
    <source>
        <dbReference type="Pfam" id="PF22666"/>
    </source>
</evidence>
<accession>A0ABV6DF19</accession>
<evidence type="ECO:0000256" key="9">
    <source>
        <dbReference type="ARBA" id="ARBA00023295"/>
    </source>
</evidence>
<evidence type="ECO:0000256" key="11">
    <source>
        <dbReference type="ARBA" id="ARBA00041069"/>
    </source>
</evidence>
<keyword evidence="9" id="KW-0326">Glycosidase</keyword>
<dbReference type="Gene3D" id="3.20.20.80">
    <property type="entry name" value="Glycosidases"/>
    <property type="match status" value="1"/>
</dbReference>
<name>A0ABV6DF19_9BACL</name>
<evidence type="ECO:0000313" key="17">
    <source>
        <dbReference type="EMBL" id="MFC0211242.1"/>
    </source>
</evidence>
<dbReference type="InterPro" id="IPR013783">
    <property type="entry name" value="Ig-like_fold"/>
</dbReference>
<dbReference type="PANTHER" id="PTHR43730">
    <property type="entry name" value="BETA-MANNOSIDASE"/>
    <property type="match status" value="1"/>
</dbReference>
<dbReference type="GO" id="GO:0016787">
    <property type="term" value="F:hydrolase activity"/>
    <property type="evidence" value="ECO:0007669"/>
    <property type="project" value="UniProtKB-KW"/>
</dbReference>
<evidence type="ECO:0000256" key="3">
    <source>
        <dbReference type="ARBA" id="ARBA00004740"/>
    </source>
</evidence>
<dbReference type="InterPro" id="IPR041625">
    <property type="entry name" value="Beta-mannosidase_Ig"/>
</dbReference>
<dbReference type="SUPFAM" id="SSF51445">
    <property type="entry name" value="(Trans)glycosidases"/>
    <property type="match status" value="1"/>
</dbReference>
<dbReference type="InterPro" id="IPR006102">
    <property type="entry name" value="Ig-like_GH2"/>
</dbReference>
<evidence type="ECO:0000256" key="7">
    <source>
        <dbReference type="ARBA" id="ARBA00022801"/>
    </source>
</evidence>
<keyword evidence="18" id="KW-1185">Reference proteome</keyword>
<evidence type="ECO:0000259" key="14">
    <source>
        <dbReference type="Pfam" id="PF17753"/>
    </source>
</evidence>
<dbReference type="Proteomes" id="UP001589776">
    <property type="component" value="Unassembled WGS sequence"/>
</dbReference>